<protein>
    <recommendedName>
        <fullName evidence="2">Pyridoxamine 5'-phosphate oxidase Alr4036 family FMN-binding domain-containing protein</fullName>
    </recommendedName>
</protein>
<dbReference type="GO" id="GO:0010181">
    <property type="term" value="F:FMN binding"/>
    <property type="evidence" value="ECO:0007669"/>
    <property type="project" value="InterPro"/>
</dbReference>
<accession>A0A7S1X0J6</accession>
<evidence type="ECO:0000256" key="1">
    <source>
        <dbReference type="SAM" id="MobiDB-lite"/>
    </source>
</evidence>
<dbReference type="EMBL" id="HBGG01010678">
    <property type="protein sequence ID" value="CAD9203174.1"/>
    <property type="molecule type" value="Transcribed_RNA"/>
</dbReference>
<dbReference type="InterPro" id="IPR024624">
    <property type="entry name" value="Pyridox_Oxase_Alr4036_FMN-bd"/>
</dbReference>
<evidence type="ECO:0000313" key="3">
    <source>
        <dbReference type="EMBL" id="CAD9203174.1"/>
    </source>
</evidence>
<feature type="region of interest" description="Disordered" evidence="1">
    <location>
        <begin position="129"/>
        <end position="155"/>
    </location>
</feature>
<feature type="region of interest" description="Disordered" evidence="1">
    <location>
        <begin position="190"/>
        <end position="209"/>
    </location>
</feature>
<dbReference type="PANTHER" id="PTHR28243:SF1">
    <property type="entry name" value="PYRIDOXAMINE 5'-PHOSPHATE OXIDASE ALR4036 FAMILY FMN-BINDING DOMAIN-CONTAINING PROTEIN"/>
    <property type="match status" value="1"/>
</dbReference>
<gene>
    <name evidence="3" type="ORF">TCHU04912_LOCUS5409</name>
</gene>
<sequence>MATAASAAASVGWKELLCTSLKKNKSLRNATYVQVATVRPNGRPANRTVVFRGFLWDSERLTFVTDTRSDKVEEVAGNPYCEVAWYFPNSREQYRIQGTLDIIGASCDDSKLAKARVSAWKNMSDAGRTQFAWPQPGLPRPDPEDKSPYDLPPPPADGPVLDAFSLVVLDPYAVDYLSLKGNLRKSFQRGEAADGGAGGLPWSEVDINP</sequence>
<dbReference type="PANTHER" id="PTHR28243">
    <property type="entry name" value="AGL049CP"/>
    <property type="match status" value="1"/>
</dbReference>
<reference evidence="3" key="1">
    <citation type="submission" date="2021-01" db="EMBL/GenBank/DDBJ databases">
        <authorList>
            <person name="Corre E."/>
            <person name="Pelletier E."/>
            <person name="Niang G."/>
            <person name="Scheremetjew M."/>
            <person name="Finn R."/>
            <person name="Kale V."/>
            <person name="Holt S."/>
            <person name="Cochrane G."/>
            <person name="Meng A."/>
            <person name="Brown T."/>
            <person name="Cohen L."/>
        </authorList>
    </citation>
    <scope>NUCLEOTIDE SEQUENCE</scope>
    <source>
        <strain evidence="3">PLY429</strain>
    </source>
</reference>
<evidence type="ECO:0000259" key="2">
    <source>
        <dbReference type="Pfam" id="PF12766"/>
    </source>
</evidence>
<proteinExistence type="predicted"/>
<organism evidence="3">
    <name type="scientific">Tetraselmis chuii</name>
    <dbReference type="NCBI Taxonomy" id="63592"/>
    <lineage>
        <taxon>Eukaryota</taxon>
        <taxon>Viridiplantae</taxon>
        <taxon>Chlorophyta</taxon>
        <taxon>core chlorophytes</taxon>
        <taxon>Chlorodendrophyceae</taxon>
        <taxon>Chlorodendrales</taxon>
        <taxon>Chlorodendraceae</taxon>
        <taxon>Tetraselmis</taxon>
    </lineage>
</organism>
<feature type="domain" description="Pyridoxamine 5'-phosphate oxidase Alr4036 family FMN-binding" evidence="2">
    <location>
        <begin position="13"/>
        <end position="103"/>
    </location>
</feature>
<dbReference type="InterPro" id="IPR012349">
    <property type="entry name" value="Split_barrel_FMN-bd"/>
</dbReference>
<name>A0A7S1X0J6_9CHLO</name>
<dbReference type="UniPathway" id="UPA01068">
    <property type="reaction ID" value="UER00304"/>
</dbReference>
<dbReference type="AlphaFoldDB" id="A0A7S1X0J6"/>
<dbReference type="Gene3D" id="2.30.110.10">
    <property type="entry name" value="Electron Transport, Fmn-binding Protein, Chain A"/>
    <property type="match status" value="1"/>
</dbReference>
<dbReference type="Pfam" id="PF12766">
    <property type="entry name" value="Pyridox_oxase_2"/>
    <property type="match status" value="1"/>
</dbReference>
<dbReference type="SUPFAM" id="SSF50475">
    <property type="entry name" value="FMN-binding split barrel"/>
    <property type="match status" value="1"/>
</dbReference>